<dbReference type="Proteomes" id="UP001139981">
    <property type="component" value="Unassembled WGS sequence"/>
</dbReference>
<organism evidence="1 2">
    <name type="scientific">Coemansia aciculifera</name>
    <dbReference type="NCBI Taxonomy" id="417176"/>
    <lineage>
        <taxon>Eukaryota</taxon>
        <taxon>Fungi</taxon>
        <taxon>Fungi incertae sedis</taxon>
        <taxon>Zoopagomycota</taxon>
        <taxon>Kickxellomycotina</taxon>
        <taxon>Kickxellomycetes</taxon>
        <taxon>Kickxellales</taxon>
        <taxon>Kickxellaceae</taxon>
        <taxon>Coemansia</taxon>
    </lineage>
</organism>
<dbReference type="EMBL" id="JANBVB010003725">
    <property type="protein sequence ID" value="KAJ2877788.1"/>
    <property type="molecule type" value="Genomic_DNA"/>
</dbReference>
<keyword evidence="2" id="KW-1185">Reference proteome</keyword>
<accession>A0ACC1LS38</accession>
<gene>
    <name evidence="1" type="ORF">IWW38_006489</name>
</gene>
<sequence length="218" mass="22926">AYGYLLNETGRAVRPQSLDALLASVGSVPQPRIVALRPPPPPTEMLSPPTPAESFSPPLSVRSDAQDSCVVPPTPAPPAFQFGPLPPLPIPPPSSSSSPTSSDGAFSFAPQITQCGPRIRDTLVDNALGVSLPSDTYASSSSPLPSTSASPNQQQQLHDKRESSQSESETIVFSPRADQCESTTTSTTSDDDIALEYPCTRSATPVLKLPTLPAIHRL</sequence>
<reference evidence="1" key="1">
    <citation type="submission" date="2022-07" db="EMBL/GenBank/DDBJ databases">
        <title>Phylogenomic reconstructions and comparative analyses of Kickxellomycotina fungi.</title>
        <authorList>
            <person name="Reynolds N.K."/>
            <person name="Stajich J.E."/>
            <person name="Barry K."/>
            <person name="Grigoriev I.V."/>
            <person name="Crous P."/>
            <person name="Smith M.E."/>
        </authorList>
    </citation>
    <scope>NUCLEOTIDE SEQUENCE</scope>
    <source>
        <strain evidence="1">CBS 190363</strain>
    </source>
</reference>
<evidence type="ECO:0000313" key="2">
    <source>
        <dbReference type="Proteomes" id="UP001139981"/>
    </source>
</evidence>
<feature type="non-terminal residue" evidence="1">
    <location>
        <position position="1"/>
    </location>
</feature>
<protein>
    <submittedName>
        <fullName evidence="1">Uncharacterized protein</fullName>
    </submittedName>
</protein>
<comment type="caution">
    <text evidence="1">The sequence shown here is derived from an EMBL/GenBank/DDBJ whole genome shotgun (WGS) entry which is preliminary data.</text>
</comment>
<proteinExistence type="predicted"/>
<evidence type="ECO:0000313" key="1">
    <source>
        <dbReference type="EMBL" id="KAJ2877788.1"/>
    </source>
</evidence>
<name>A0ACC1LS38_9FUNG</name>